<sequence>MWKFVVVGISLISFANCQQNNGTRQMTCSTNVRSACFAGRCPTGFQCINGGCCDDKSVVIPGGDCQDYVADCSSINCKGIDVQDFARANCARTCNLCYDTGPVSPEYACTDLLNDCRERTSLCRDINFIGMMALYCPRTCALGTYVDVDAQCGDTLANCTSRGEFCTSSGVSAYQKTVGCGRTCGLCSGESRPTDRGDHFLRDYWGQLPSEGLQSFPQELSVSSHAW</sequence>
<accession>A0A8S1HHA3</accession>
<keyword evidence="4" id="KW-1185">Reference proteome</keyword>
<feature type="chain" id="PRO_5035888258" description="ShKT domain-containing protein" evidence="1">
    <location>
        <begin position="18"/>
        <end position="227"/>
    </location>
</feature>
<feature type="domain" description="ShKT" evidence="2">
    <location>
        <begin position="151"/>
        <end position="188"/>
    </location>
</feature>
<dbReference type="SMART" id="SM00254">
    <property type="entry name" value="ShKT"/>
    <property type="match status" value="3"/>
</dbReference>
<dbReference type="Proteomes" id="UP000835052">
    <property type="component" value="Unassembled WGS sequence"/>
</dbReference>
<gene>
    <name evidence="3" type="ORF">CAUJ_LOCUS10456</name>
</gene>
<dbReference type="EMBL" id="CAJGYM010000045">
    <property type="protein sequence ID" value="CAD6194537.1"/>
    <property type="molecule type" value="Genomic_DNA"/>
</dbReference>
<keyword evidence="1" id="KW-0732">Signal</keyword>
<dbReference type="Gene3D" id="1.10.10.1870">
    <property type="entry name" value="ShTK domain-like"/>
    <property type="match status" value="1"/>
</dbReference>
<dbReference type="Pfam" id="PF01549">
    <property type="entry name" value="ShK"/>
    <property type="match status" value="3"/>
</dbReference>
<comment type="caution">
    <text evidence="3">The sequence shown here is derived from an EMBL/GenBank/DDBJ whole genome shotgun (WGS) entry which is preliminary data.</text>
</comment>
<organism evidence="3 4">
    <name type="scientific">Caenorhabditis auriculariae</name>
    <dbReference type="NCBI Taxonomy" id="2777116"/>
    <lineage>
        <taxon>Eukaryota</taxon>
        <taxon>Metazoa</taxon>
        <taxon>Ecdysozoa</taxon>
        <taxon>Nematoda</taxon>
        <taxon>Chromadorea</taxon>
        <taxon>Rhabditida</taxon>
        <taxon>Rhabditina</taxon>
        <taxon>Rhabditomorpha</taxon>
        <taxon>Rhabditoidea</taxon>
        <taxon>Rhabditidae</taxon>
        <taxon>Peloderinae</taxon>
        <taxon>Caenorhabditis</taxon>
    </lineage>
</organism>
<feature type="signal peptide" evidence="1">
    <location>
        <begin position="1"/>
        <end position="17"/>
    </location>
</feature>
<feature type="domain" description="ShKT" evidence="2">
    <location>
        <begin position="52"/>
        <end position="98"/>
    </location>
</feature>
<dbReference type="OrthoDB" id="5779521at2759"/>
<evidence type="ECO:0000256" key="1">
    <source>
        <dbReference type="SAM" id="SignalP"/>
    </source>
</evidence>
<evidence type="ECO:0000313" key="4">
    <source>
        <dbReference type="Proteomes" id="UP000835052"/>
    </source>
</evidence>
<dbReference type="AlphaFoldDB" id="A0A8S1HHA3"/>
<dbReference type="PANTHER" id="PTHR21724:SF101">
    <property type="entry name" value="SHKT DOMAIN-CONTAINING PROTEIN"/>
    <property type="match status" value="1"/>
</dbReference>
<name>A0A8S1HHA3_9PELO</name>
<feature type="domain" description="ShKT" evidence="2">
    <location>
        <begin position="108"/>
        <end position="144"/>
    </location>
</feature>
<dbReference type="InterPro" id="IPR003582">
    <property type="entry name" value="ShKT_dom"/>
</dbReference>
<evidence type="ECO:0000313" key="3">
    <source>
        <dbReference type="EMBL" id="CAD6194537.1"/>
    </source>
</evidence>
<proteinExistence type="predicted"/>
<evidence type="ECO:0000259" key="2">
    <source>
        <dbReference type="SMART" id="SM00254"/>
    </source>
</evidence>
<reference evidence="3" key="1">
    <citation type="submission" date="2020-10" db="EMBL/GenBank/DDBJ databases">
        <authorList>
            <person name="Kikuchi T."/>
        </authorList>
    </citation>
    <scope>NUCLEOTIDE SEQUENCE</scope>
    <source>
        <strain evidence="3">NKZ352</strain>
    </source>
</reference>
<protein>
    <recommendedName>
        <fullName evidence="2">ShKT domain-containing protein</fullName>
    </recommendedName>
</protein>
<dbReference type="PANTHER" id="PTHR21724">
    <property type="entry name" value="SHKT DOMAIN-CONTAINING PROTEIN"/>
    <property type="match status" value="1"/>
</dbReference>